<dbReference type="EMBL" id="LMTZ01000118">
    <property type="protein sequence ID" value="KST64640.1"/>
    <property type="molecule type" value="Genomic_DNA"/>
</dbReference>
<dbReference type="Proteomes" id="UP000053372">
    <property type="component" value="Unassembled WGS sequence"/>
</dbReference>
<dbReference type="RefSeq" id="WP_027843143.1">
    <property type="nucleotide sequence ID" value="NZ_LMTZ01000118.1"/>
</dbReference>
<accession>A0A0V7ZH50</accession>
<dbReference type="EMBL" id="LMTZ01000129">
    <property type="protein sequence ID" value="KST63930.1"/>
    <property type="molecule type" value="Genomic_DNA"/>
</dbReference>
<sequence length="113" mass="12644">MKRSILFGLAVSLALIPIITNGKVLGKAEVIVQQNNQVNISQPSVLGSIETRDRQITINRNKTYTIHNKNGEVLAQDITLEELQAKNPELYNTIKDSIAGDLWMMRTNIPSDR</sequence>
<name>A0A0V7ZH50_9CYAN</name>
<dbReference type="AlphaFoldDB" id="A0A0V7ZH50"/>
<keyword evidence="3" id="KW-1185">Reference proteome</keyword>
<protein>
    <submittedName>
        <fullName evidence="1">Uncharacterized protein</fullName>
    </submittedName>
</protein>
<comment type="caution">
    <text evidence="1">The sequence shown here is derived from an EMBL/GenBank/DDBJ whole genome shotgun (WGS) entry which is preliminary data.</text>
</comment>
<evidence type="ECO:0000313" key="2">
    <source>
        <dbReference type="EMBL" id="KST64640.1"/>
    </source>
</evidence>
<dbReference type="OrthoDB" id="9841750at2"/>
<organism evidence="1 3">
    <name type="scientific">Mastigocoleus testarum BC008</name>
    <dbReference type="NCBI Taxonomy" id="371196"/>
    <lineage>
        <taxon>Bacteria</taxon>
        <taxon>Bacillati</taxon>
        <taxon>Cyanobacteriota</taxon>
        <taxon>Cyanophyceae</taxon>
        <taxon>Nostocales</taxon>
        <taxon>Hapalosiphonaceae</taxon>
        <taxon>Mastigocoleus</taxon>
    </lineage>
</organism>
<gene>
    <name evidence="1" type="ORF">BC008_39710</name>
    <name evidence="2" type="ORF">BC008_40685</name>
</gene>
<proteinExistence type="predicted"/>
<reference evidence="1 3" key="1">
    <citation type="journal article" date="2015" name="Genome Announc.">
        <title>Draft Genome of the Euendolithic (true boring) Cyanobacterium Mastigocoleus testarum strain BC008.</title>
        <authorList>
            <person name="Guida B.S."/>
            <person name="Garcia-Pichel F."/>
        </authorList>
    </citation>
    <scope>NUCLEOTIDE SEQUENCE [LARGE SCALE GENOMIC DNA]</scope>
    <source>
        <strain evidence="1 3">BC008</strain>
    </source>
</reference>
<evidence type="ECO:0000313" key="1">
    <source>
        <dbReference type="EMBL" id="KST63930.1"/>
    </source>
</evidence>
<evidence type="ECO:0000313" key="3">
    <source>
        <dbReference type="Proteomes" id="UP000053372"/>
    </source>
</evidence>